<evidence type="ECO:0000313" key="5">
    <source>
        <dbReference type="Proteomes" id="UP001357223"/>
    </source>
</evidence>
<evidence type="ECO:0000256" key="1">
    <source>
        <dbReference type="ARBA" id="ARBA00007592"/>
    </source>
</evidence>
<accession>A0ABZ2CCA6</accession>
<dbReference type="PANTHER" id="PTHR12128:SF66">
    <property type="entry name" value="4-HYDROXY-2-OXOGLUTARATE ALDOLASE, MITOCHONDRIAL"/>
    <property type="match status" value="1"/>
</dbReference>
<dbReference type="Gene3D" id="3.20.20.70">
    <property type="entry name" value="Aldolase class I"/>
    <property type="match status" value="1"/>
</dbReference>
<keyword evidence="5" id="KW-1185">Reference proteome</keyword>
<evidence type="ECO:0000256" key="3">
    <source>
        <dbReference type="PIRNR" id="PIRNR001365"/>
    </source>
</evidence>
<dbReference type="PRINTS" id="PR00146">
    <property type="entry name" value="DHPICSNTHASE"/>
</dbReference>
<dbReference type="RefSeq" id="WP_338448590.1">
    <property type="nucleotide sequence ID" value="NZ_CP137640.1"/>
</dbReference>
<dbReference type="PANTHER" id="PTHR12128">
    <property type="entry name" value="DIHYDRODIPICOLINATE SYNTHASE"/>
    <property type="match status" value="1"/>
</dbReference>
<dbReference type="Proteomes" id="UP001357223">
    <property type="component" value="Chromosome"/>
</dbReference>
<dbReference type="Pfam" id="PF00701">
    <property type="entry name" value="DHDPS"/>
    <property type="match status" value="1"/>
</dbReference>
<protein>
    <submittedName>
        <fullName evidence="4">Dihydrodipicolinate synthase family protein</fullName>
    </submittedName>
</protein>
<evidence type="ECO:0000313" key="4">
    <source>
        <dbReference type="EMBL" id="WVX79657.1"/>
    </source>
</evidence>
<gene>
    <name evidence="4" type="ORF">R4Z09_20535</name>
</gene>
<dbReference type="EMBL" id="CP137640">
    <property type="protein sequence ID" value="WVX79657.1"/>
    <property type="molecule type" value="Genomic_DNA"/>
</dbReference>
<proteinExistence type="inferred from homology"/>
<reference evidence="4 5" key="1">
    <citation type="submission" date="2023-10" db="EMBL/GenBank/DDBJ databases">
        <title>Niallia locisalis sp.nov. isolated from a salt pond sample.</title>
        <authorList>
            <person name="Li X.-J."/>
            <person name="Dong L."/>
        </authorList>
    </citation>
    <scope>NUCLEOTIDE SEQUENCE [LARGE SCALE GENOMIC DNA]</scope>
    <source>
        <strain evidence="4 5">DSM 29761</strain>
    </source>
</reference>
<organism evidence="4 5">
    <name type="scientific">Niallia oryzisoli</name>
    <dbReference type="NCBI Taxonomy" id="1737571"/>
    <lineage>
        <taxon>Bacteria</taxon>
        <taxon>Bacillati</taxon>
        <taxon>Bacillota</taxon>
        <taxon>Bacilli</taxon>
        <taxon>Bacillales</taxon>
        <taxon>Bacillaceae</taxon>
        <taxon>Niallia</taxon>
    </lineage>
</organism>
<sequence>MRETVHDIKGIYAIMPTPALPGADQITTEDTVDYEETVRAVHKMIEDGVDAIMTTGTFGEAATLTWEEHLNFVTIVVEAAKGRVPIYAGATTLNTRDTIVRAKAFQEKGVSGLLLGRPMWCECDDETIVSFYRDVAEAIPDLGIIVYDNPVAFKGKISSAVYARLAEIPTIIAAKCTSIGPEFLADVEAVKGNMRMLPMERDWYEGWKAMPDEVLACWSGAASCGPQAAVELKRSIFNGEEEKAQEITEGMQHASRTFFPNGDFKLFAKYNIQLEKIRINEAGYINAGPSRPPYTKVPDEYAEGAREAGRRLAQLRKKYGGQLTPNKRK</sequence>
<keyword evidence="2 3" id="KW-0456">Lyase</keyword>
<evidence type="ECO:0000256" key="2">
    <source>
        <dbReference type="ARBA" id="ARBA00023239"/>
    </source>
</evidence>
<dbReference type="InterPro" id="IPR013785">
    <property type="entry name" value="Aldolase_TIM"/>
</dbReference>
<dbReference type="SMART" id="SM01130">
    <property type="entry name" value="DHDPS"/>
    <property type="match status" value="1"/>
</dbReference>
<dbReference type="SUPFAM" id="SSF51569">
    <property type="entry name" value="Aldolase"/>
    <property type="match status" value="1"/>
</dbReference>
<comment type="similarity">
    <text evidence="1 3">Belongs to the DapA family.</text>
</comment>
<name>A0ABZ2CCA6_9BACI</name>
<dbReference type="InterPro" id="IPR002220">
    <property type="entry name" value="DapA-like"/>
</dbReference>
<dbReference type="PIRSF" id="PIRSF001365">
    <property type="entry name" value="DHDPS"/>
    <property type="match status" value="1"/>
</dbReference>